<dbReference type="EMBL" id="SRMA01000221">
    <property type="protein sequence ID" value="TRZ04461.1"/>
    <property type="molecule type" value="Genomic_DNA"/>
</dbReference>
<reference evidence="5 6" key="1">
    <citation type="journal article" date="2019" name="Sci. Data">
        <title>Hybrid genome assembly and annotation of Danionella translucida.</title>
        <authorList>
            <person name="Kadobianskyi M."/>
            <person name="Schulze L."/>
            <person name="Schuelke M."/>
            <person name="Judkewitz B."/>
        </authorList>
    </citation>
    <scope>NUCLEOTIDE SEQUENCE [LARGE SCALE GENOMIC DNA]</scope>
    <source>
        <strain evidence="5 6">Bolton</strain>
    </source>
</reference>
<evidence type="ECO:0000256" key="2">
    <source>
        <dbReference type="ARBA" id="ARBA00040643"/>
    </source>
</evidence>
<keyword evidence="1" id="KW-0325">Glycoprotein</keyword>
<dbReference type="STRING" id="623744.A0A553RQK6"/>
<dbReference type="Pfam" id="PF25179">
    <property type="entry name" value="LMF1_C"/>
    <property type="match status" value="1"/>
</dbReference>
<feature type="compositionally biased region" description="Basic and acidic residues" evidence="3">
    <location>
        <begin position="224"/>
        <end position="259"/>
    </location>
</feature>
<evidence type="ECO:0000259" key="4">
    <source>
        <dbReference type="Pfam" id="PF25179"/>
    </source>
</evidence>
<dbReference type="AlphaFoldDB" id="A0A553RQK6"/>
<name>A0A553RQK6_9TELE</name>
<dbReference type="GO" id="GO:0051604">
    <property type="term" value="P:protein maturation"/>
    <property type="evidence" value="ECO:0007669"/>
    <property type="project" value="InterPro"/>
</dbReference>
<proteinExistence type="predicted"/>
<dbReference type="PANTHER" id="PTHR14463:SF5">
    <property type="entry name" value="LIPASE MATURATION FACTOR 2"/>
    <property type="match status" value="1"/>
</dbReference>
<feature type="domain" description="Lipase maturation factor 1/2 C-terminal" evidence="4">
    <location>
        <begin position="7"/>
        <end position="149"/>
    </location>
</feature>
<protein>
    <recommendedName>
        <fullName evidence="2">Lipase maturation factor 2</fullName>
    </recommendedName>
</protein>
<dbReference type="GO" id="GO:0005789">
    <property type="term" value="C:endoplasmic reticulum membrane"/>
    <property type="evidence" value="ECO:0007669"/>
    <property type="project" value="TreeGrafter"/>
</dbReference>
<accession>A0A553RQK6</accession>
<dbReference type="Proteomes" id="UP000316079">
    <property type="component" value="Unassembled WGS sequence"/>
</dbReference>
<dbReference type="InterPro" id="IPR009613">
    <property type="entry name" value="LMF"/>
</dbReference>
<sequence length="296" mass="34668">MTDRYQLVNSYGLFRRMTGVGGRPEVVIEGSLDRNTWTEIEFMYKPGNTSAAPPVVTPHQPRLDWQMWFAALGPHSQSPWFSSLLHRLLQGKADVIRLVQTDKSQYPFSKQPPVYLRAHRYKYWFTEPKKDGSLPHRWWRRVYVEEFYPTVHLGDSFLEQMLVQNGLKDKAPPRRSSKAWLARALRVIGEHVREMPAPLLIWTLFCSAVTICLLNALWSDKHHQEQHTGPQNKEHKDEKKVEEETKAEKVATSEEKLMEEVEEDQKDEELGEEVEADQTEEVEEDQKEEVEDKQKE</sequence>
<feature type="compositionally biased region" description="Acidic residues" evidence="3">
    <location>
        <begin position="260"/>
        <end position="289"/>
    </location>
</feature>
<evidence type="ECO:0000313" key="6">
    <source>
        <dbReference type="Proteomes" id="UP000316079"/>
    </source>
</evidence>
<dbReference type="InterPro" id="IPR057433">
    <property type="entry name" value="LMF1/2_C"/>
</dbReference>
<organism evidence="5 6">
    <name type="scientific">Danionella cerebrum</name>
    <dbReference type="NCBI Taxonomy" id="2873325"/>
    <lineage>
        <taxon>Eukaryota</taxon>
        <taxon>Metazoa</taxon>
        <taxon>Chordata</taxon>
        <taxon>Craniata</taxon>
        <taxon>Vertebrata</taxon>
        <taxon>Euteleostomi</taxon>
        <taxon>Actinopterygii</taxon>
        <taxon>Neopterygii</taxon>
        <taxon>Teleostei</taxon>
        <taxon>Ostariophysi</taxon>
        <taxon>Cypriniformes</taxon>
        <taxon>Danionidae</taxon>
        <taxon>Danioninae</taxon>
        <taxon>Danionella</taxon>
    </lineage>
</organism>
<feature type="region of interest" description="Disordered" evidence="3">
    <location>
        <begin position="224"/>
        <end position="296"/>
    </location>
</feature>
<evidence type="ECO:0000256" key="1">
    <source>
        <dbReference type="ARBA" id="ARBA00023180"/>
    </source>
</evidence>
<comment type="caution">
    <text evidence="5">The sequence shown here is derived from an EMBL/GenBank/DDBJ whole genome shotgun (WGS) entry which is preliminary data.</text>
</comment>
<evidence type="ECO:0000256" key="3">
    <source>
        <dbReference type="SAM" id="MobiDB-lite"/>
    </source>
</evidence>
<keyword evidence="6" id="KW-1185">Reference proteome</keyword>
<dbReference type="PANTHER" id="PTHR14463">
    <property type="entry name" value="LIPASE MATURATION FACTOR"/>
    <property type="match status" value="1"/>
</dbReference>
<gene>
    <name evidence="5" type="ORF">DNTS_016411</name>
</gene>
<evidence type="ECO:0000313" key="5">
    <source>
        <dbReference type="EMBL" id="TRZ04461.1"/>
    </source>
</evidence>
<dbReference type="OrthoDB" id="5988002at2759"/>